<name>A0A1D1VDG1_RAMVA</name>
<evidence type="ECO:0000256" key="4">
    <source>
        <dbReference type="SAM" id="MobiDB-lite"/>
    </source>
</evidence>
<feature type="region of interest" description="Disordered" evidence="4">
    <location>
        <begin position="1"/>
        <end position="33"/>
    </location>
</feature>
<comment type="caution">
    <text evidence="6">The sequence shown here is derived from an EMBL/GenBank/DDBJ whole genome shotgun (WGS) entry which is preliminary data.</text>
</comment>
<evidence type="ECO:0000256" key="2">
    <source>
        <dbReference type="ARBA" id="ARBA00022801"/>
    </source>
</evidence>
<evidence type="ECO:0000313" key="6">
    <source>
        <dbReference type="EMBL" id="GAU99669.1"/>
    </source>
</evidence>
<evidence type="ECO:0000256" key="3">
    <source>
        <dbReference type="ARBA" id="ARBA00022839"/>
    </source>
</evidence>
<sequence length="313" mass="35771">MMEAAVQQEETTKEQDGVESGISERTEPMDSMDEVRKQLGEKGLEQRGSDFVLRSRLFLHAKRATKTSTTQLQYLLVVDFEATCEAEQGPGSYEQEIIEFPAVLVDARMKTIVGEFHSYCRPIKARISPFCTKLTGITQEMVDAAETFAEVLVRFDEFLDGFGLLTNPNWCIVTDGSFDLALFLALQCKICKLPLPPYARMFVHLPKLFQWVYLSSDPAKHRANMREMLAHFEMELEGRHHSGIDDSRNLAKIVIQMLNDQVRFRPTDILLVGEKDEKKPLCVKVIPVNKAKWNRVHKSLMKNNVKRRPQPPA</sequence>
<dbReference type="SUPFAM" id="SSF53098">
    <property type="entry name" value="Ribonuclease H-like"/>
    <property type="match status" value="1"/>
</dbReference>
<gene>
    <name evidence="6" type="primary">RvY_10630-1</name>
    <name evidence="6" type="synonym">RvY_10630.1</name>
    <name evidence="6" type="ORF">RvY_10630</name>
</gene>
<dbReference type="OrthoDB" id="448399at2759"/>
<dbReference type="InterPro" id="IPR013520">
    <property type="entry name" value="Ribonucl_H"/>
</dbReference>
<dbReference type="AlphaFoldDB" id="A0A1D1VDG1"/>
<dbReference type="Pfam" id="PF00929">
    <property type="entry name" value="RNase_T"/>
    <property type="match status" value="1"/>
</dbReference>
<dbReference type="Proteomes" id="UP000186922">
    <property type="component" value="Unassembled WGS sequence"/>
</dbReference>
<keyword evidence="2" id="KW-0378">Hydrolase</keyword>
<feature type="compositionally biased region" description="Basic and acidic residues" evidence="4">
    <location>
        <begin position="10"/>
        <end position="33"/>
    </location>
</feature>
<dbReference type="EMBL" id="BDGG01000005">
    <property type="protein sequence ID" value="GAU99669.1"/>
    <property type="molecule type" value="Genomic_DNA"/>
</dbReference>
<feature type="domain" description="Exonuclease" evidence="5">
    <location>
        <begin position="74"/>
        <end position="263"/>
    </location>
</feature>
<organism evidence="6 7">
    <name type="scientific">Ramazzottius varieornatus</name>
    <name type="common">Water bear</name>
    <name type="synonym">Tardigrade</name>
    <dbReference type="NCBI Taxonomy" id="947166"/>
    <lineage>
        <taxon>Eukaryota</taxon>
        <taxon>Metazoa</taxon>
        <taxon>Ecdysozoa</taxon>
        <taxon>Tardigrada</taxon>
        <taxon>Eutardigrada</taxon>
        <taxon>Parachela</taxon>
        <taxon>Hypsibioidea</taxon>
        <taxon>Ramazzottiidae</taxon>
        <taxon>Ramazzottius</taxon>
    </lineage>
</organism>
<dbReference type="PANTHER" id="PTHR23044">
    <property type="entry name" value="3'-5' EXONUCLEASE ERI1-RELATED"/>
    <property type="match status" value="1"/>
</dbReference>
<dbReference type="CDD" id="cd06133">
    <property type="entry name" value="ERI-1_3'hExo_like"/>
    <property type="match status" value="1"/>
</dbReference>
<reference evidence="6 7" key="1">
    <citation type="journal article" date="2016" name="Nat. Commun.">
        <title>Extremotolerant tardigrade genome and improved radiotolerance of human cultured cells by tardigrade-unique protein.</title>
        <authorList>
            <person name="Hashimoto T."/>
            <person name="Horikawa D.D."/>
            <person name="Saito Y."/>
            <person name="Kuwahara H."/>
            <person name="Kozuka-Hata H."/>
            <person name="Shin-I T."/>
            <person name="Minakuchi Y."/>
            <person name="Ohishi K."/>
            <person name="Motoyama A."/>
            <person name="Aizu T."/>
            <person name="Enomoto A."/>
            <person name="Kondo K."/>
            <person name="Tanaka S."/>
            <person name="Hara Y."/>
            <person name="Koshikawa S."/>
            <person name="Sagara H."/>
            <person name="Miura T."/>
            <person name="Yokobori S."/>
            <person name="Miyagawa K."/>
            <person name="Suzuki Y."/>
            <person name="Kubo T."/>
            <person name="Oyama M."/>
            <person name="Kohara Y."/>
            <person name="Fujiyama A."/>
            <person name="Arakawa K."/>
            <person name="Katayama T."/>
            <person name="Toyoda A."/>
            <person name="Kunieda T."/>
        </authorList>
    </citation>
    <scope>NUCLEOTIDE SEQUENCE [LARGE SCALE GENOMIC DNA]</scope>
    <source>
        <strain evidence="6 7">YOKOZUNA-1</strain>
    </source>
</reference>
<dbReference type="Gene3D" id="3.30.420.10">
    <property type="entry name" value="Ribonuclease H-like superfamily/Ribonuclease H"/>
    <property type="match status" value="1"/>
</dbReference>
<dbReference type="InterPro" id="IPR012337">
    <property type="entry name" value="RNaseH-like_sf"/>
</dbReference>
<dbReference type="InterPro" id="IPR051274">
    <property type="entry name" value="3-5_Exoribonuclease"/>
</dbReference>
<dbReference type="InterPro" id="IPR047201">
    <property type="entry name" value="ERI-1_3'hExo-like"/>
</dbReference>
<protein>
    <recommendedName>
        <fullName evidence="5">Exonuclease domain-containing protein</fullName>
    </recommendedName>
</protein>
<evidence type="ECO:0000256" key="1">
    <source>
        <dbReference type="ARBA" id="ARBA00022722"/>
    </source>
</evidence>
<evidence type="ECO:0000259" key="5">
    <source>
        <dbReference type="SMART" id="SM00479"/>
    </source>
</evidence>
<dbReference type="PANTHER" id="PTHR23044:SF61">
    <property type="entry name" value="3'-5' EXORIBONUCLEASE 1-RELATED"/>
    <property type="match status" value="1"/>
</dbReference>
<dbReference type="GO" id="GO:0003676">
    <property type="term" value="F:nucleic acid binding"/>
    <property type="evidence" value="ECO:0007669"/>
    <property type="project" value="InterPro"/>
</dbReference>
<dbReference type="InterPro" id="IPR036397">
    <property type="entry name" value="RNaseH_sf"/>
</dbReference>
<keyword evidence="3" id="KW-0269">Exonuclease</keyword>
<dbReference type="SMART" id="SM00479">
    <property type="entry name" value="EXOIII"/>
    <property type="match status" value="1"/>
</dbReference>
<keyword evidence="1" id="KW-0540">Nuclease</keyword>
<keyword evidence="7" id="KW-1185">Reference proteome</keyword>
<dbReference type="GO" id="GO:0000175">
    <property type="term" value="F:3'-5'-RNA exonuclease activity"/>
    <property type="evidence" value="ECO:0007669"/>
    <property type="project" value="InterPro"/>
</dbReference>
<evidence type="ECO:0000313" key="7">
    <source>
        <dbReference type="Proteomes" id="UP000186922"/>
    </source>
</evidence>
<dbReference type="STRING" id="947166.A0A1D1VDG1"/>
<accession>A0A1D1VDG1</accession>
<proteinExistence type="predicted"/>